<proteinExistence type="predicted"/>
<gene>
    <name evidence="1" type="ORF">C1SCF055_LOCUS25510</name>
</gene>
<accession>A0A9P1G666</accession>
<dbReference type="EMBL" id="CAMXCT010002607">
    <property type="protein sequence ID" value="CAI3999290.1"/>
    <property type="molecule type" value="Genomic_DNA"/>
</dbReference>
<dbReference type="AlphaFoldDB" id="A0A9P1G666"/>
<dbReference type="EMBL" id="CAMXCT030002607">
    <property type="protein sequence ID" value="CAL4786602.1"/>
    <property type="molecule type" value="Genomic_DNA"/>
</dbReference>
<keyword evidence="3" id="KW-1185">Reference proteome</keyword>
<evidence type="ECO:0000313" key="2">
    <source>
        <dbReference type="EMBL" id="CAL4786602.1"/>
    </source>
</evidence>
<sequence length="106" mass="11254">MSGPWEVDRNCCGLSGSWAVNRECYGLGGAAPALAKASLAGGVLRDLSDYGTVLRILRPHFASRKILEEVELAAPPNASGISPGSVLLKRIGDEVKLLTDRDDCEE</sequence>
<reference evidence="2 3" key="2">
    <citation type="submission" date="2024-05" db="EMBL/GenBank/DDBJ databases">
        <authorList>
            <person name="Chen Y."/>
            <person name="Shah S."/>
            <person name="Dougan E. K."/>
            <person name="Thang M."/>
            <person name="Chan C."/>
        </authorList>
    </citation>
    <scope>NUCLEOTIDE SEQUENCE [LARGE SCALE GENOMIC DNA]</scope>
</reference>
<organism evidence="1">
    <name type="scientific">Cladocopium goreaui</name>
    <dbReference type="NCBI Taxonomy" id="2562237"/>
    <lineage>
        <taxon>Eukaryota</taxon>
        <taxon>Sar</taxon>
        <taxon>Alveolata</taxon>
        <taxon>Dinophyceae</taxon>
        <taxon>Suessiales</taxon>
        <taxon>Symbiodiniaceae</taxon>
        <taxon>Cladocopium</taxon>
    </lineage>
</organism>
<comment type="caution">
    <text evidence="1">The sequence shown here is derived from an EMBL/GenBank/DDBJ whole genome shotgun (WGS) entry which is preliminary data.</text>
</comment>
<feature type="non-terminal residue" evidence="1">
    <location>
        <position position="106"/>
    </location>
</feature>
<dbReference type="EMBL" id="CAMXCT020002607">
    <property type="protein sequence ID" value="CAL1152665.1"/>
    <property type="molecule type" value="Genomic_DNA"/>
</dbReference>
<protein>
    <submittedName>
        <fullName evidence="1">Uncharacterized protein</fullName>
    </submittedName>
</protein>
<evidence type="ECO:0000313" key="1">
    <source>
        <dbReference type="EMBL" id="CAI3999290.1"/>
    </source>
</evidence>
<dbReference type="Proteomes" id="UP001152797">
    <property type="component" value="Unassembled WGS sequence"/>
</dbReference>
<reference evidence="1" key="1">
    <citation type="submission" date="2022-10" db="EMBL/GenBank/DDBJ databases">
        <authorList>
            <person name="Chen Y."/>
            <person name="Dougan E. K."/>
            <person name="Chan C."/>
            <person name="Rhodes N."/>
            <person name="Thang M."/>
        </authorList>
    </citation>
    <scope>NUCLEOTIDE SEQUENCE</scope>
</reference>
<name>A0A9P1G666_9DINO</name>
<evidence type="ECO:0000313" key="3">
    <source>
        <dbReference type="Proteomes" id="UP001152797"/>
    </source>
</evidence>